<feature type="compositionally biased region" description="Basic and acidic residues" evidence="1">
    <location>
        <begin position="1871"/>
        <end position="1886"/>
    </location>
</feature>
<feature type="region of interest" description="Disordered" evidence="1">
    <location>
        <begin position="619"/>
        <end position="657"/>
    </location>
</feature>
<feature type="compositionally biased region" description="Low complexity" evidence="1">
    <location>
        <begin position="1208"/>
        <end position="1218"/>
    </location>
</feature>
<feature type="domain" description="c-SKI SMAD4-binding" evidence="2">
    <location>
        <begin position="1792"/>
        <end position="1828"/>
    </location>
</feature>
<feature type="compositionally biased region" description="Polar residues" evidence="1">
    <location>
        <begin position="385"/>
        <end position="395"/>
    </location>
</feature>
<proteinExistence type="predicted"/>
<evidence type="ECO:0000259" key="2">
    <source>
        <dbReference type="Pfam" id="PF08782"/>
    </source>
</evidence>
<feature type="compositionally biased region" description="Polar residues" evidence="1">
    <location>
        <begin position="40"/>
        <end position="74"/>
    </location>
</feature>
<reference evidence="4 5" key="1">
    <citation type="journal article" date="2017" name="Nat. Ecol. Evol.">
        <title>Scallop genome provides insights into evolution of bilaterian karyotype and development.</title>
        <authorList>
            <person name="Wang S."/>
            <person name="Zhang J."/>
            <person name="Jiao W."/>
            <person name="Li J."/>
            <person name="Xun X."/>
            <person name="Sun Y."/>
            <person name="Guo X."/>
            <person name="Huan P."/>
            <person name="Dong B."/>
            <person name="Zhang L."/>
            <person name="Hu X."/>
            <person name="Sun X."/>
            <person name="Wang J."/>
            <person name="Zhao C."/>
            <person name="Wang Y."/>
            <person name="Wang D."/>
            <person name="Huang X."/>
            <person name="Wang R."/>
            <person name="Lv J."/>
            <person name="Li Y."/>
            <person name="Zhang Z."/>
            <person name="Liu B."/>
            <person name="Lu W."/>
            <person name="Hui Y."/>
            <person name="Liang J."/>
            <person name="Zhou Z."/>
            <person name="Hou R."/>
            <person name="Li X."/>
            <person name="Liu Y."/>
            <person name="Li H."/>
            <person name="Ning X."/>
            <person name="Lin Y."/>
            <person name="Zhao L."/>
            <person name="Xing Q."/>
            <person name="Dou J."/>
            <person name="Li Y."/>
            <person name="Mao J."/>
            <person name="Guo H."/>
            <person name="Dou H."/>
            <person name="Li T."/>
            <person name="Mu C."/>
            <person name="Jiang W."/>
            <person name="Fu Q."/>
            <person name="Fu X."/>
            <person name="Miao Y."/>
            <person name="Liu J."/>
            <person name="Yu Q."/>
            <person name="Li R."/>
            <person name="Liao H."/>
            <person name="Li X."/>
            <person name="Kong Y."/>
            <person name="Jiang Z."/>
            <person name="Chourrout D."/>
            <person name="Li R."/>
            <person name="Bao Z."/>
        </authorList>
    </citation>
    <scope>NUCLEOTIDE SEQUENCE [LARGE SCALE GENOMIC DNA]</scope>
    <source>
        <strain evidence="4 5">PY_sf001</strain>
    </source>
</reference>
<feature type="compositionally biased region" description="Polar residues" evidence="1">
    <location>
        <begin position="1185"/>
        <end position="1201"/>
    </location>
</feature>
<feature type="compositionally biased region" description="Basic and acidic residues" evidence="1">
    <location>
        <begin position="25"/>
        <end position="38"/>
    </location>
</feature>
<evidence type="ECO:0000313" key="5">
    <source>
        <dbReference type="Proteomes" id="UP000242188"/>
    </source>
</evidence>
<gene>
    <name evidence="4" type="ORF">KP79_PYT17084</name>
</gene>
<dbReference type="OrthoDB" id="6116992at2759"/>
<evidence type="ECO:0000313" key="4">
    <source>
        <dbReference type="EMBL" id="OWF55101.1"/>
    </source>
</evidence>
<name>A0A210R2H1_MIZYE</name>
<dbReference type="GO" id="GO:0046332">
    <property type="term" value="F:SMAD binding"/>
    <property type="evidence" value="ECO:0007669"/>
    <property type="project" value="InterPro"/>
</dbReference>
<dbReference type="Proteomes" id="UP000242188">
    <property type="component" value="Unassembled WGS sequence"/>
</dbReference>
<feature type="region of interest" description="Disordered" evidence="1">
    <location>
        <begin position="258"/>
        <end position="279"/>
    </location>
</feature>
<feature type="compositionally biased region" description="Polar residues" evidence="1">
    <location>
        <begin position="648"/>
        <end position="657"/>
    </location>
</feature>
<feature type="compositionally biased region" description="Polar residues" evidence="1">
    <location>
        <begin position="196"/>
        <end position="213"/>
    </location>
</feature>
<feature type="region of interest" description="Disordered" evidence="1">
    <location>
        <begin position="23"/>
        <end position="75"/>
    </location>
</feature>
<protein>
    <submittedName>
        <fullName evidence="4">Uncharacterized protein</fullName>
    </submittedName>
</protein>
<feature type="compositionally biased region" description="Polar residues" evidence="1">
    <location>
        <begin position="161"/>
        <end position="170"/>
    </location>
</feature>
<dbReference type="Pfam" id="PF08782">
    <property type="entry name" value="c-SKI_SMAD_bind"/>
    <property type="match status" value="1"/>
</dbReference>
<comment type="caution">
    <text evidence="4">The sequence shown here is derived from an EMBL/GenBank/DDBJ whole genome shotgun (WGS) entry which is preliminary data.</text>
</comment>
<dbReference type="Gene3D" id="3.10.390.10">
    <property type="entry name" value="SAND domain-like"/>
    <property type="match status" value="1"/>
</dbReference>
<dbReference type="InterPro" id="IPR059069">
    <property type="entry name" value="DHD_metazoa"/>
</dbReference>
<feature type="region of interest" description="Disordered" evidence="1">
    <location>
        <begin position="381"/>
        <end position="410"/>
    </location>
</feature>
<feature type="region of interest" description="Disordered" evidence="1">
    <location>
        <begin position="133"/>
        <end position="213"/>
    </location>
</feature>
<dbReference type="EMBL" id="NEDP02000770">
    <property type="protein sequence ID" value="OWF55101.1"/>
    <property type="molecule type" value="Genomic_DNA"/>
</dbReference>
<feature type="region of interest" description="Disordered" evidence="1">
    <location>
        <begin position="1134"/>
        <end position="1238"/>
    </location>
</feature>
<evidence type="ECO:0000256" key="1">
    <source>
        <dbReference type="SAM" id="MobiDB-lite"/>
    </source>
</evidence>
<feature type="region of interest" description="Disordered" evidence="1">
    <location>
        <begin position="852"/>
        <end position="908"/>
    </location>
</feature>
<feature type="region of interest" description="Disordered" evidence="1">
    <location>
        <begin position="1867"/>
        <end position="1886"/>
    </location>
</feature>
<feature type="compositionally biased region" description="Low complexity" evidence="1">
    <location>
        <begin position="895"/>
        <end position="905"/>
    </location>
</feature>
<dbReference type="Pfam" id="PF25867">
    <property type="entry name" value="HTH_75"/>
    <property type="match status" value="1"/>
</dbReference>
<organism evidence="4 5">
    <name type="scientific">Mizuhopecten yessoensis</name>
    <name type="common">Japanese scallop</name>
    <name type="synonym">Patinopecten yessoensis</name>
    <dbReference type="NCBI Taxonomy" id="6573"/>
    <lineage>
        <taxon>Eukaryota</taxon>
        <taxon>Metazoa</taxon>
        <taxon>Spiralia</taxon>
        <taxon>Lophotrochozoa</taxon>
        <taxon>Mollusca</taxon>
        <taxon>Bivalvia</taxon>
        <taxon>Autobranchia</taxon>
        <taxon>Pteriomorphia</taxon>
        <taxon>Pectinida</taxon>
        <taxon>Pectinoidea</taxon>
        <taxon>Pectinidae</taxon>
        <taxon>Mizuhopecten</taxon>
    </lineage>
</organism>
<dbReference type="InterPro" id="IPR010919">
    <property type="entry name" value="SAND-like_dom_sf"/>
</dbReference>
<dbReference type="InterPro" id="IPR014890">
    <property type="entry name" value="c-SKI_SMAD4-bd_dom"/>
</dbReference>
<evidence type="ECO:0000259" key="3">
    <source>
        <dbReference type="Pfam" id="PF25867"/>
    </source>
</evidence>
<feature type="region of interest" description="Disordered" evidence="1">
    <location>
        <begin position="1667"/>
        <end position="1696"/>
    </location>
</feature>
<accession>A0A210R2H1</accession>
<sequence length="2042" mass="221324">MSTQEPKPEAFNPLDILATAAALKQVDKGQRDKGHVDKGQGQTMTQSSPSDSQENLTDNNTDAKTSDNNKNGNNGVHVRKFRVLKITSDIEKMLDEHNYGNSRKTYGKPSWPETSVKDRKVIVTVVNGTGDHPMVKPIDSVGVGPSGDGAAGDRKMDNEGDQVNRTSDTGNLPEAGQDNEAEGSETHEISPVSGDHSVSTEINDSTESSSDSTLCMCTDKTLCSCVNKNIHINTGSCLGDDTSSVSVSTPTVGNECLCDKSDSETDPESPRKCDRTDNQPECDNKQIEQTSVVDSGVSNCDTDSRCDGSSTTENLASCQLESGYTANAMVNVGSSNKKSHIRMVSHTMPNPETKLHQPQTLVININHNKLAVQSDIGLSSKAEDSQLTSSLSNSKDLCMETDDNGAGESVSDKLSDHICSADLQTTSALSVQPSAEEVSPQLSTFVKQDQVSESEMAASYSSITVTKENGENDVIGGKVLQEMDSDKLCCKKSIASTSSLEYAKSPEFVDVPESVSDKLLEEELFKESNDNSVFDDSTFSNSSSKIFLKTQPCLDGHQISSCLKPLVQSGRSDETSSPASADHCYAGISEHVTEPKPVRKSIRLQSADSLVSDLSQDSGFVEVSPGTPNGNKMFPNRLSDTPVDQKMETGSSDSSPENLEIRNIKNFLVTSSSAGILSQDLSDVNKTRDAIIALMQQSSSDSGMTNMHSVPVTPVKSNKVLVPNKNVSPKVGKYRIGTFGSVSNSAMGLESPKKKTTAQVFTSKQSSMDIGSCTKSLLGKINGAGRTVMPCIVTSAHNGPQLTIKDSSVSMESLDTWRGHVEHDHDYCLPPEAESSSPHLMAKLLKDTSMKNVIKCSGRDKRTESNESSGSTGKRQRRVSLSGRPDLPRNGSTELSSPSSLSSSPIDFPVVQPHMTARQRAKAEKAAEYVKMGNSDSKLKITGKFQDDYIYFLNTKVRSRRRTNSQDLPPQIPLDRIIVPTPKPGDIVVPHLTDADLEAIRLGKHASIKSAASSSGLGGLSVSASSSSSFKQIQSSSSIQVTSSPIIETSKSGVVPTSSMSDEESKIINTILSMETGDNTSTTTSSSIAQDIGTEVPSLSLPTPDTFNFLPEQMNLTPEQYEILYSAMDEVQGFEDLDCGPSSPTSNSELSEDTTTPTEPLRPQDRLGEVLSTTTEPLQAKLDTPTVSMERQEVPTKSSLKVHSPIASTSLPESLESLSESKEKVVFPSPVSEPSNQDLMKCEDKPLTVKSLLQANGAAKSLLQPGSTVAGVQMGQQSALTNGVVGPATIVKSLLKTDQSKSLLTSDIPGPSAVSSIQDLPFTSLDKSSTQDLPFTSLEKSSLDLFENDLKLFPDATVPESSSPATIPPTVSRAPPPTDYSAPWIVTVSMFWNDLPAIMINNLPFVRLVDIHKQILPAKDTGILKKRCQLLGINVGNCSEMQRYFLVQYGKAFNSKSTLIVGKNDAKMLIGYYVNPVPKTARGEESLVGRSLEEHRVGTSRFSKVRGGAKVKHHNTEPRAILEVPPVLPVSQPEEDEILVRPLPLQDVTVTRTAVSAPVSPTAVSVSQSTSQPGRVSHRTRHKKINFLEMLKGDANNNTSLVDNVTPQGSVPVAEESVCEDTIPSMPTAPEDSISKEKFVKRNVNVKNVRTSSGKIKDKIVNRDRVKVKKGKDPVPAEEQSMGESECENRTEEEEEEEEVVEGLSDKLPFFMGERGAKNNDREQMAKKLKIMKNRKPGALKVKWKIFGKSNSAKRAMFNKGNNKTELRSEILAVIHKDMVPKNGHKHRLQAGNVFLDQYNRKDSTCVRCCTCKKLLSVDMFLIHLHEIGGSGKLLSVSQPQVISLRDSYPSETQKRLWENFQKRRRLHSNNSDRSKNSAVESVEKAPEEILSVPSKKVEQRKKVVSEKLAKVSLRHTSVPAIQAPVTLSNGNVRISARKRKQKQLYPIENYSFSRKSQQKNLQIDSDGDEPLSPNGLEVNVDEGVSPSKVIRLLPSVLDSGTSVGVDRVVPQVSQGSVLTLANGPEVISFTALQEDEAMDMV</sequence>
<keyword evidence="5" id="KW-1185">Reference proteome</keyword>
<feature type="compositionally biased region" description="Polar residues" evidence="1">
    <location>
        <begin position="1142"/>
        <end position="1158"/>
    </location>
</feature>
<feature type="domain" description="Putative Dachshund-homology" evidence="3">
    <location>
        <begin position="1386"/>
        <end position="1473"/>
    </location>
</feature>